<protein>
    <submittedName>
        <fullName evidence="1">Uncharacterized protein</fullName>
    </submittedName>
</protein>
<feature type="non-terminal residue" evidence="1">
    <location>
        <position position="1"/>
    </location>
</feature>
<proteinExistence type="predicted"/>
<evidence type="ECO:0000313" key="2">
    <source>
        <dbReference type="Proteomes" id="UP000257109"/>
    </source>
</evidence>
<comment type="caution">
    <text evidence="1">The sequence shown here is derived from an EMBL/GenBank/DDBJ whole genome shotgun (WGS) entry which is preliminary data.</text>
</comment>
<reference evidence="1" key="1">
    <citation type="submission" date="2018-05" db="EMBL/GenBank/DDBJ databases">
        <title>Draft genome of Mucuna pruriens seed.</title>
        <authorList>
            <person name="Nnadi N.E."/>
            <person name="Vos R."/>
            <person name="Hasami M.H."/>
            <person name="Devisetty U.K."/>
            <person name="Aguiy J.C."/>
        </authorList>
    </citation>
    <scope>NUCLEOTIDE SEQUENCE [LARGE SCALE GENOMIC DNA]</scope>
    <source>
        <strain evidence="1">JCA_2017</strain>
    </source>
</reference>
<accession>A0A371HQK2</accession>
<evidence type="ECO:0000313" key="1">
    <source>
        <dbReference type="EMBL" id="RDY05069.1"/>
    </source>
</evidence>
<dbReference type="Proteomes" id="UP000257109">
    <property type="component" value="Unassembled WGS sequence"/>
</dbReference>
<gene>
    <name evidence="1" type="ORF">CR513_11133</name>
</gene>
<name>A0A371HQK2_MUCPR</name>
<sequence>MKCCWVGPLMGDLVDLYVWNEQRHSHLSTATRSHILIIIVNFFHSIIHTKGKKIIQEKTSPAPLYLSSPDMWNRVAHLPFSYELQEEEEEEIPSHGVEHN</sequence>
<dbReference type="EMBL" id="QJKJ01001951">
    <property type="protein sequence ID" value="RDY05069.1"/>
    <property type="molecule type" value="Genomic_DNA"/>
</dbReference>
<organism evidence="1 2">
    <name type="scientific">Mucuna pruriens</name>
    <name type="common">Velvet bean</name>
    <name type="synonym">Dolichos pruriens</name>
    <dbReference type="NCBI Taxonomy" id="157652"/>
    <lineage>
        <taxon>Eukaryota</taxon>
        <taxon>Viridiplantae</taxon>
        <taxon>Streptophyta</taxon>
        <taxon>Embryophyta</taxon>
        <taxon>Tracheophyta</taxon>
        <taxon>Spermatophyta</taxon>
        <taxon>Magnoliopsida</taxon>
        <taxon>eudicotyledons</taxon>
        <taxon>Gunneridae</taxon>
        <taxon>Pentapetalae</taxon>
        <taxon>rosids</taxon>
        <taxon>fabids</taxon>
        <taxon>Fabales</taxon>
        <taxon>Fabaceae</taxon>
        <taxon>Papilionoideae</taxon>
        <taxon>50 kb inversion clade</taxon>
        <taxon>NPAAA clade</taxon>
        <taxon>indigoferoid/millettioid clade</taxon>
        <taxon>Phaseoleae</taxon>
        <taxon>Mucuna</taxon>
    </lineage>
</organism>
<dbReference type="AlphaFoldDB" id="A0A371HQK2"/>
<keyword evidence="2" id="KW-1185">Reference proteome</keyword>